<gene>
    <name evidence="2" type="ORF">AXF14_03490</name>
</gene>
<feature type="region of interest" description="Disordered" evidence="1">
    <location>
        <begin position="1"/>
        <end position="81"/>
    </location>
</feature>
<feature type="compositionally biased region" description="Basic and acidic residues" evidence="1">
    <location>
        <begin position="1"/>
        <end position="15"/>
    </location>
</feature>
<organism evidence="2 3">
    <name type="scientific">Actinomyces radicidentis</name>
    <dbReference type="NCBI Taxonomy" id="111015"/>
    <lineage>
        <taxon>Bacteria</taxon>
        <taxon>Bacillati</taxon>
        <taxon>Actinomycetota</taxon>
        <taxon>Actinomycetes</taxon>
        <taxon>Actinomycetales</taxon>
        <taxon>Actinomycetaceae</taxon>
        <taxon>Actinomyces</taxon>
    </lineage>
</organism>
<dbReference type="KEGG" id="ard:AXF14_03490"/>
<name>A0A0X8JDX6_ACTRD</name>
<evidence type="ECO:0000313" key="3">
    <source>
        <dbReference type="Proteomes" id="UP000065220"/>
    </source>
</evidence>
<reference evidence="3" key="1">
    <citation type="submission" date="2016-02" db="EMBL/GenBank/DDBJ databases">
        <authorList>
            <person name="Holder M.E."/>
            <person name="Ajami N.J."/>
            <person name="Petrosino J.F."/>
        </authorList>
    </citation>
    <scope>NUCLEOTIDE SEQUENCE [LARGE SCALE GENOMIC DNA]</scope>
    <source>
        <strain evidence="3">CCUG 36733</strain>
    </source>
</reference>
<dbReference type="AlphaFoldDB" id="A0A0X8JDX6"/>
<feature type="compositionally biased region" description="Basic and acidic residues" evidence="1">
    <location>
        <begin position="65"/>
        <end position="81"/>
    </location>
</feature>
<keyword evidence="3" id="KW-1185">Reference proteome</keyword>
<accession>A0A0X8JDX6</accession>
<dbReference type="Proteomes" id="UP000065220">
    <property type="component" value="Chromosome"/>
</dbReference>
<dbReference type="RefSeq" id="WP_067940880.1">
    <property type="nucleotide sequence ID" value="NZ_CAUSVG010000068.1"/>
</dbReference>
<sequence length="81" mass="8714">MTAAHDEHDGDRAEQARPTAGTDQQERGASDDVRADQGGQPQAELGDAEGDVPEAPAEVEQAKQYLRDHDAASQDQQEESK</sequence>
<protein>
    <submittedName>
        <fullName evidence="2">Uncharacterized protein</fullName>
    </submittedName>
</protein>
<dbReference type="EMBL" id="CP014228">
    <property type="protein sequence ID" value="AMD86834.1"/>
    <property type="molecule type" value="Genomic_DNA"/>
</dbReference>
<evidence type="ECO:0000313" key="2">
    <source>
        <dbReference type="EMBL" id="AMD86834.1"/>
    </source>
</evidence>
<feature type="compositionally biased region" description="Basic and acidic residues" evidence="1">
    <location>
        <begin position="24"/>
        <end position="35"/>
    </location>
</feature>
<proteinExistence type="predicted"/>
<evidence type="ECO:0000256" key="1">
    <source>
        <dbReference type="SAM" id="MobiDB-lite"/>
    </source>
</evidence>